<dbReference type="GO" id="GO:0000329">
    <property type="term" value="C:fungal-type vacuole membrane"/>
    <property type="evidence" value="ECO:0007669"/>
    <property type="project" value="TreeGrafter"/>
</dbReference>
<dbReference type="AlphaFoldDB" id="A0A2J6SZ87"/>
<organism evidence="3 4">
    <name type="scientific">Hyaloscypha bicolor E</name>
    <dbReference type="NCBI Taxonomy" id="1095630"/>
    <lineage>
        <taxon>Eukaryota</taxon>
        <taxon>Fungi</taxon>
        <taxon>Dikarya</taxon>
        <taxon>Ascomycota</taxon>
        <taxon>Pezizomycotina</taxon>
        <taxon>Leotiomycetes</taxon>
        <taxon>Helotiales</taxon>
        <taxon>Hyaloscyphaceae</taxon>
        <taxon>Hyaloscypha</taxon>
        <taxon>Hyaloscypha bicolor</taxon>
    </lineage>
</organism>
<feature type="domain" description="FAS1" evidence="2">
    <location>
        <begin position="156"/>
        <end position="287"/>
    </location>
</feature>
<feature type="domain" description="FAS1" evidence="2">
    <location>
        <begin position="17"/>
        <end position="163"/>
    </location>
</feature>
<dbReference type="PROSITE" id="PS50213">
    <property type="entry name" value="FAS1"/>
    <property type="match status" value="2"/>
</dbReference>
<dbReference type="Gene3D" id="2.30.180.10">
    <property type="entry name" value="FAS1 domain"/>
    <property type="match status" value="2"/>
</dbReference>
<feature type="chain" id="PRO_5014337211" evidence="1">
    <location>
        <begin position="18"/>
        <end position="287"/>
    </location>
</feature>
<feature type="signal peptide" evidence="1">
    <location>
        <begin position="1"/>
        <end position="17"/>
    </location>
</feature>
<dbReference type="Pfam" id="PF02469">
    <property type="entry name" value="Fasciclin"/>
    <property type="match status" value="2"/>
</dbReference>
<accession>A0A2J6SZ87</accession>
<dbReference type="InterPro" id="IPR036378">
    <property type="entry name" value="FAS1_dom_sf"/>
</dbReference>
<gene>
    <name evidence="3" type="ORF">K444DRAFT_536507</name>
</gene>
<name>A0A2J6SZ87_9HELO</name>
<dbReference type="GeneID" id="36583461"/>
<dbReference type="EMBL" id="KZ613852">
    <property type="protein sequence ID" value="PMD56097.1"/>
    <property type="molecule type" value="Genomic_DNA"/>
</dbReference>
<protein>
    <submittedName>
        <fullName evidence="3">FAS1 domain-containing protein</fullName>
    </submittedName>
</protein>
<keyword evidence="1" id="KW-0732">Signal</keyword>
<dbReference type="InParanoid" id="A0A2J6SZ87"/>
<dbReference type="GO" id="GO:0016236">
    <property type="term" value="P:macroautophagy"/>
    <property type="evidence" value="ECO:0007669"/>
    <property type="project" value="TreeGrafter"/>
</dbReference>
<evidence type="ECO:0000313" key="4">
    <source>
        <dbReference type="Proteomes" id="UP000235371"/>
    </source>
</evidence>
<dbReference type="PANTHER" id="PTHR10900:SF77">
    <property type="entry name" value="FI19380P1"/>
    <property type="match status" value="1"/>
</dbReference>
<dbReference type="InterPro" id="IPR000782">
    <property type="entry name" value="FAS1_domain"/>
</dbReference>
<sequence length="287" mass="30949">MAPLFFFVFVFVSHVQSQALLSVMEQHVELSAFNHYVNSSSTLTSLFSSANNITLLAPSNAAFQTWLSNRSPTLSSDQIEALLSYHVLHGVFPTVSLSPKPQFASSFLTNTSYANVTSGQKVEFLPTINGDPQIVSGNKSISDFSTKDILFTGGLIQIIDTVLTIPLSYELLVTQANLCAADANLVNAVLYRPNMTFFAPNTQEALAAFNEIAPNMSQSELAGAFNYHAIPNFIGYSSQLKSGMQLKTAQGTNVTITIQGNTTFVNGAKIVTSDYLVANGVVHMIDG</sequence>
<evidence type="ECO:0000313" key="3">
    <source>
        <dbReference type="EMBL" id="PMD56097.1"/>
    </source>
</evidence>
<dbReference type="SMART" id="SM00554">
    <property type="entry name" value="FAS1"/>
    <property type="match status" value="2"/>
</dbReference>
<dbReference type="InterPro" id="IPR050904">
    <property type="entry name" value="Adhesion/Biosynth-related"/>
</dbReference>
<dbReference type="Proteomes" id="UP000235371">
    <property type="component" value="Unassembled WGS sequence"/>
</dbReference>
<reference evidence="3 4" key="1">
    <citation type="submission" date="2016-04" db="EMBL/GenBank/DDBJ databases">
        <title>A degradative enzymes factory behind the ericoid mycorrhizal symbiosis.</title>
        <authorList>
            <consortium name="DOE Joint Genome Institute"/>
            <person name="Martino E."/>
            <person name="Morin E."/>
            <person name="Grelet G."/>
            <person name="Kuo A."/>
            <person name="Kohler A."/>
            <person name="Daghino S."/>
            <person name="Barry K."/>
            <person name="Choi C."/>
            <person name="Cichocki N."/>
            <person name="Clum A."/>
            <person name="Copeland A."/>
            <person name="Hainaut M."/>
            <person name="Haridas S."/>
            <person name="Labutti K."/>
            <person name="Lindquist E."/>
            <person name="Lipzen A."/>
            <person name="Khouja H.-R."/>
            <person name="Murat C."/>
            <person name="Ohm R."/>
            <person name="Olson A."/>
            <person name="Spatafora J."/>
            <person name="Veneault-Fourrey C."/>
            <person name="Henrissat B."/>
            <person name="Grigoriev I."/>
            <person name="Martin F."/>
            <person name="Perotto S."/>
        </authorList>
    </citation>
    <scope>NUCLEOTIDE SEQUENCE [LARGE SCALE GENOMIC DNA]</scope>
    <source>
        <strain evidence="3 4">E</strain>
    </source>
</reference>
<evidence type="ECO:0000259" key="2">
    <source>
        <dbReference type="PROSITE" id="PS50213"/>
    </source>
</evidence>
<dbReference type="PANTHER" id="PTHR10900">
    <property type="entry name" value="PERIOSTIN-RELATED"/>
    <property type="match status" value="1"/>
</dbReference>
<proteinExistence type="predicted"/>
<dbReference type="SUPFAM" id="SSF82153">
    <property type="entry name" value="FAS1 domain"/>
    <property type="match status" value="2"/>
</dbReference>
<evidence type="ECO:0000256" key="1">
    <source>
        <dbReference type="SAM" id="SignalP"/>
    </source>
</evidence>
<dbReference type="STRING" id="1095630.A0A2J6SZ87"/>
<dbReference type="OrthoDB" id="286301at2759"/>
<dbReference type="RefSeq" id="XP_024733001.1">
    <property type="nucleotide sequence ID" value="XM_024875381.1"/>
</dbReference>
<keyword evidence="4" id="KW-1185">Reference proteome</keyword>